<feature type="region of interest" description="Disordered" evidence="13">
    <location>
        <begin position="467"/>
        <end position="490"/>
    </location>
</feature>
<reference evidence="15 16" key="1">
    <citation type="submission" date="2014-04" db="EMBL/GenBank/DDBJ databases">
        <authorList>
            <consortium name="DOE Joint Genome Institute"/>
            <person name="Kuo A."/>
            <person name="Girlanda M."/>
            <person name="Perotto S."/>
            <person name="Kohler A."/>
            <person name="Nagy L.G."/>
            <person name="Floudas D."/>
            <person name="Copeland A."/>
            <person name="Barry K.W."/>
            <person name="Cichocki N."/>
            <person name="Veneault-Fourrey C."/>
            <person name="LaButti K."/>
            <person name="Lindquist E.A."/>
            <person name="Lipzen A."/>
            <person name="Lundell T."/>
            <person name="Morin E."/>
            <person name="Murat C."/>
            <person name="Sun H."/>
            <person name="Tunlid A."/>
            <person name="Henrissat B."/>
            <person name="Grigoriev I.V."/>
            <person name="Hibbett D.S."/>
            <person name="Martin F."/>
            <person name="Nordberg H.P."/>
            <person name="Cantor M.N."/>
            <person name="Hua S.X."/>
        </authorList>
    </citation>
    <scope>NUCLEOTIDE SEQUENCE [LARGE SCALE GENOMIC DNA]</scope>
    <source>
        <strain evidence="15 16">MUT 4182</strain>
    </source>
</reference>
<gene>
    <name evidence="15" type="ORF">M407DRAFT_213013</name>
</gene>
<dbReference type="GO" id="GO:0005694">
    <property type="term" value="C:chromosome"/>
    <property type="evidence" value="ECO:0007669"/>
    <property type="project" value="InterPro"/>
</dbReference>
<feature type="region of interest" description="Disordered" evidence="13">
    <location>
        <begin position="1175"/>
        <end position="1199"/>
    </location>
</feature>
<dbReference type="GO" id="GO:0051301">
    <property type="term" value="P:cell division"/>
    <property type="evidence" value="ECO:0007669"/>
    <property type="project" value="UniProtKB-KW"/>
</dbReference>
<dbReference type="Gene3D" id="3.40.50.300">
    <property type="entry name" value="P-loop containing nucleotide triphosphate hydrolases"/>
    <property type="match status" value="2"/>
</dbReference>
<evidence type="ECO:0000256" key="3">
    <source>
        <dbReference type="ARBA" id="ARBA00022618"/>
    </source>
</evidence>
<keyword evidence="5" id="KW-0498">Mitosis</keyword>
<dbReference type="EMBL" id="KN823063">
    <property type="protein sequence ID" value="KIO24323.1"/>
    <property type="molecule type" value="Genomic_DNA"/>
</dbReference>
<dbReference type="OrthoDB" id="10255539at2759"/>
<feature type="region of interest" description="Disordered" evidence="13">
    <location>
        <begin position="440"/>
        <end position="459"/>
    </location>
</feature>
<dbReference type="CDD" id="cd03273">
    <property type="entry name" value="ABC_SMC2_euk"/>
    <property type="match status" value="1"/>
</dbReference>
<feature type="compositionally biased region" description="Basic and acidic residues" evidence="13">
    <location>
        <begin position="1185"/>
        <end position="1199"/>
    </location>
</feature>
<feature type="coiled-coil region" evidence="12">
    <location>
        <begin position="253"/>
        <end position="353"/>
    </location>
</feature>
<dbReference type="Gene3D" id="1.20.1060.20">
    <property type="match status" value="1"/>
</dbReference>
<keyword evidence="7 12" id="KW-0175">Coiled coil</keyword>
<dbReference type="Pfam" id="PF02463">
    <property type="entry name" value="SMC_N"/>
    <property type="match status" value="1"/>
</dbReference>
<dbReference type="SMART" id="SM00968">
    <property type="entry name" value="SMC_hinge"/>
    <property type="match status" value="1"/>
</dbReference>
<keyword evidence="8" id="KW-0226">DNA condensation</keyword>
<dbReference type="InterPro" id="IPR010935">
    <property type="entry name" value="SMC_hinge"/>
</dbReference>
<dbReference type="Proteomes" id="UP000054248">
    <property type="component" value="Unassembled WGS sequence"/>
</dbReference>
<evidence type="ECO:0000313" key="15">
    <source>
        <dbReference type="EMBL" id="KIO24323.1"/>
    </source>
</evidence>
<evidence type="ECO:0000259" key="14">
    <source>
        <dbReference type="SMART" id="SM00968"/>
    </source>
</evidence>
<evidence type="ECO:0000256" key="5">
    <source>
        <dbReference type="ARBA" id="ARBA00022776"/>
    </source>
</evidence>
<feature type="compositionally biased region" description="Basic and acidic residues" evidence="13">
    <location>
        <begin position="477"/>
        <end position="490"/>
    </location>
</feature>
<evidence type="ECO:0000256" key="2">
    <source>
        <dbReference type="ARBA" id="ARBA00005231"/>
    </source>
</evidence>
<dbReference type="FunFam" id="3.40.50.300:FF:000385">
    <property type="entry name" value="Structural maintenance of chromosomes 2"/>
    <property type="match status" value="1"/>
</dbReference>
<dbReference type="GO" id="GO:0005634">
    <property type="term" value="C:nucleus"/>
    <property type="evidence" value="ECO:0007669"/>
    <property type="project" value="UniProtKB-SubCell"/>
</dbReference>
<dbReference type="AlphaFoldDB" id="A0A0C3KSA4"/>
<accession>A0A0C3KSA4</accession>
<evidence type="ECO:0000256" key="1">
    <source>
        <dbReference type="ARBA" id="ARBA00004123"/>
    </source>
</evidence>
<name>A0A0C3KSA4_9AGAM</name>
<keyword evidence="3" id="KW-0132">Cell division</keyword>
<dbReference type="InterPro" id="IPR003395">
    <property type="entry name" value="RecF/RecN/SMC_N"/>
</dbReference>
<feature type="coiled-coil region" evidence="12">
    <location>
        <begin position="746"/>
        <end position="931"/>
    </location>
</feature>
<dbReference type="GO" id="GO:0005524">
    <property type="term" value="F:ATP binding"/>
    <property type="evidence" value="ECO:0007669"/>
    <property type="project" value="UniProtKB-KW"/>
</dbReference>
<proteinExistence type="inferred from homology"/>
<dbReference type="Pfam" id="PF06470">
    <property type="entry name" value="SMC_hinge"/>
    <property type="match status" value="1"/>
</dbReference>
<evidence type="ECO:0000256" key="10">
    <source>
        <dbReference type="ARBA" id="ARBA00023306"/>
    </source>
</evidence>
<dbReference type="InterPro" id="IPR027120">
    <property type="entry name" value="Smc2_ABC"/>
</dbReference>
<comment type="subcellular location">
    <subcellularLocation>
        <location evidence="1 11">Nucleus</location>
    </subcellularLocation>
</comment>
<dbReference type="PANTHER" id="PTHR43977">
    <property type="entry name" value="STRUCTURAL MAINTENANCE OF CHROMOSOMES PROTEIN 3"/>
    <property type="match status" value="1"/>
</dbReference>
<organism evidence="15 16">
    <name type="scientific">Tulasnella calospora MUT 4182</name>
    <dbReference type="NCBI Taxonomy" id="1051891"/>
    <lineage>
        <taxon>Eukaryota</taxon>
        <taxon>Fungi</taxon>
        <taxon>Dikarya</taxon>
        <taxon>Basidiomycota</taxon>
        <taxon>Agaricomycotina</taxon>
        <taxon>Agaricomycetes</taxon>
        <taxon>Cantharellales</taxon>
        <taxon>Tulasnellaceae</taxon>
        <taxon>Tulasnella</taxon>
    </lineage>
</organism>
<evidence type="ECO:0000256" key="8">
    <source>
        <dbReference type="ARBA" id="ARBA00023067"/>
    </source>
</evidence>
<dbReference type="InterPro" id="IPR027417">
    <property type="entry name" value="P-loop_NTPase"/>
</dbReference>
<evidence type="ECO:0000256" key="7">
    <source>
        <dbReference type="ARBA" id="ARBA00023054"/>
    </source>
</evidence>
<evidence type="ECO:0000256" key="11">
    <source>
        <dbReference type="PIRNR" id="PIRNR005719"/>
    </source>
</evidence>
<dbReference type="STRING" id="1051891.A0A0C3KSA4"/>
<evidence type="ECO:0000256" key="13">
    <source>
        <dbReference type="SAM" id="MobiDB-lite"/>
    </source>
</evidence>
<keyword evidence="4" id="KW-0547">Nucleotide-binding</keyword>
<protein>
    <recommendedName>
        <fullName evidence="11">Structural maintenance of chromosomes protein</fullName>
    </recommendedName>
</protein>
<evidence type="ECO:0000256" key="4">
    <source>
        <dbReference type="ARBA" id="ARBA00022741"/>
    </source>
</evidence>
<evidence type="ECO:0000256" key="12">
    <source>
        <dbReference type="SAM" id="Coils"/>
    </source>
</evidence>
<evidence type="ECO:0000313" key="16">
    <source>
        <dbReference type="Proteomes" id="UP000054248"/>
    </source>
</evidence>
<reference evidence="16" key="2">
    <citation type="submission" date="2015-01" db="EMBL/GenBank/DDBJ databases">
        <title>Evolutionary Origins and Diversification of the Mycorrhizal Mutualists.</title>
        <authorList>
            <consortium name="DOE Joint Genome Institute"/>
            <consortium name="Mycorrhizal Genomics Consortium"/>
            <person name="Kohler A."/>
            <person name="Kuo A."/>
            <person name="Nagy L.G."/>
            <person name="Floudas D."/>
            <person name="Copeland A."/>
            <person name="Barry K.W."/>
            <person name="Cichocki N."/>
            <person name="Veneault-Fourrey C."/>
            <person name="LaButti K."/>
            <person name="Lindquist E.A."/>
            <person name="Lipzen A."/>
            <person name="Lundell T."/>
            <person name="Morin E."/>
            <person name="Murat C."/>
            <person name="Riley R."/>
            <person name="Ohm R."/>
            <person name="Sun H."/>
            <person name="Tunlid A."/>
            <person name="Henrissat B."/>
            <person name="Grigoriev I.V."/>
            <person name="Hibbett D.S."/>
            <person name="Martin F."/>
        </authorList>
    </citation>
    <scope>NUCLEOTIDE SEQUENCE [LARGE SCALE GENOMIC DNA]</scope>
    <source>
        <strain evidence="16">MUT 4182</strain>
    </source>
</reference>
<dbReference type="InterPro" id="IPR024704">
    <property type="entry name" value="SMC"/>
</dbReference>
<keyword evidence="6" id="KW-0067">ATP-binding</keyword>
<keyword evidence="16" id="KW-1185">Reference proteome</keyword>
<dbReference type="HOGENOM" id="CLU_001042_9_0_1"/>
<dbReference type="GO" id="GO:0016887">
    <property type="term" value="F:ATP hydrolysis activity"/>
    <property type="evidence" value="ECO:0007669"/>
    <property type="project" value="InterPro"/>
</dbReference>
<dbReference type="Gene3D" id="3.30.70.1620">
    <property type="match status" value="1"/>
</dbReference>
<dbReference type="InterPro" id="IPR036277">
    <property type="entry name" value="SMC_hinge_sf"/>
</dbReference>
<dbReference type="Gene3D" id="1.10.287.1490">
    <property type="match status" value="1"/>
</dbReference>
<keyword evidence="9 11" id="KW-0539">Nucleus</keyword>
<feature type="coiled-coil region" evidence="12">
    <location>
        <begin position="965"/>
        <end position="1035"/>
    </location>
</feature>
<dbReference type="SUPFAM" id="SSF52540">
    <property type="entry name" value="P-loop containing nucleoside triphosphate hydrolases"/>
    <property type="match status" value="1"/>
</dbReference>
<dbReference type="PIRSF" id="PIRSF005719">
    <property type="entry name" value="SMC"/>
    <property type="match status" value="1"/>
</dbReference>
<sequence>MRIEELVIEGFKSYPVRTQITGWDSSFNAITGLNGSGKSNILDAICFVLGLTDMSKLRCQNQQDLIYKRGAAGVTKASVTIVFDNSDRSKSPAGFEDQKQITVTRQIALPNISKYLLNGHKAQQQAVHSLFQSVQLNINNPNFLIQQGRITKVLNMRPQEILGLVEEAAGTRMFEDRKEKAIRTMSKKEKKVEEITSLLDEEITPKLDNLRAEKRSYLAYQKACTEIERLTRLLKAYQWTQIQEQVASRKDSIKEHALRIKELAEAKKAKEREGKEAEKQKEIVEKKRDKEIEKGGKLKGLEATVENGEKELARFVAQVEIKQSTIVEEEKKAAELEEALGEMNQALIQKREQVTRLTKTYTTVKDAQTAAQAKLATSEELLQTLITGLSSSQNNNNSSGGGYLGQIAAAQKRAADAKTEEDGAKMRLVMVEKELKEKEAKKKQLEKEGGEGQKALEKGRKEIESLRQQTAATGWSAEKEAEAGKKVSAARDEVKRLSEELASLRHSLTSLDFTYSDPYPGFNRNLVKGLVASLLELDPSHFDKTTALELAAGARLYNVVVEDEKVASQLLNNGKLKKRVTIIPLNKIQTNPIPAAKIAKAQKIAPGKVNAAISLVGYPEEVSAAMSYVFGTTLICADNESASAVAFDRDISLYSVSADGTAYDPSGTLSGGAAPSGSGLLVKVQKIKEVERKLEQARRVASGQGDDDRRAAWRTLARELEIKEHEVRLLEEQVGGSNAAMIGAEVENLKTAVADLKQTVQDAKTKQKEAADECKKLEKDMNDFKNNKESKLKELKAEIARQKSDMSKQNAVVKQHQKELQTAELELESLEKDIRSSAAEVEGAREAVVSVREELEQLQADVAQFQAAHEKNVAKLKKERATLTRFDEELADLDQVIKAKKQEIVDVDLEIQQAEHDHKSMDAQLTNLVSQGDKMEKKYTWIEDEKRLFGKPGSAYDFNDPSVDMKKMAEKARELEESQKGMSKKVNPKVVNMIDSVEKKESALKKMLTTVLKDKTKIEKTIEELERHKRDALEKCWTKVNADFGDIFAELLPGNFAKLVPSDGKDVTQGLDVKVRLGSVWKESLTELSGGQRSLIALSLILSLLQVKPAPMYILDEIDSALDLSHTQHIGQLFRSRFKGSQFIVVSLKEGLFTNANVLFKARFRDGTSVVERTAQRSASTMYDANKENDPEGGRRGRR</sequence>
<keyword evidence="10" id="KW-0131">Cell cycle</keyword>
<dbReference type="GO" id="GO:0030261">
    <property type="term" value="P:chromosome condensation"/>
    <property type="evidence" value="ECO:0007669"/>
    <property type="project" value="UniProtKB-KW"/>
</dbReference>
<evidence type="ECO:0000256" key="6">
    <source>
        <dbReference type="ARBA" id="ARBA00022840"/>
    </source>
</evidence>
<dbReference type="SUPFAM" id="SSF75553">
    <property type="entry name" value="Smc hinge domain"/>
    <property type="match status" value="1"/>
</dbReference>
<feature type="domain" description="SMC hinge" evidence="14">
    <location>
        <begin position="525"/>
        <end position="646"/>
    </location>
</feature>
<dbReference type="GO" id="GO:0007059">
    <property type="term" value="P:chromosome segregation"/>
    <property type="evidence" value="ECO:0007669"/>
    <property type="project" value="UniProtKB-ARBA"/>
</dbReference>
<comment type="similarity">
    <text evidence="2">Belongs to the SMC family. SMC2 subfamily.</text>
</comment>
<evidence type="ECO:0000256" key="9">
    <source>
        <dbReference type="ARBA" id="ARBA00023242"/>
    </source>
</evidence>